<comment type="catalytic activity">
    <reaction evidence="6">
        <text>a 5'-end (N(7)-methyl 5'-triphosphoguanosine)-ribonucleoside in snRNA + S-adenosyl-L-methionine = a 5'-end (N(2),N(7)-dimethyl 5'-triphosphoguanosine)-ribonucleoside in snRNA + S-adenosyl-L-homocysteine + H(+)</text>
        <dbReference type="Rhea" id="RHEA:78471"/>
        <dbReference type="Rhea" id="RHEA-COMP:19085"/>
        <dbReference type="Rhea" id="RHEA-COMP:19087"/>
        <dbReference type="ChEBI" id="CHEBI:15378"/>
        <dbReference type="ChEBI" id="CHEBI:57856"/>
        <dbReference type="ChEBI" id="CHEBI:59789"/>
        <dbReference type="ChEBI" id="CHEBI:156461"/>
        <dbReference type="ChEBI" id="CHEBI:172880"/>
    </reaction>
    <physiologicalReaction direction="left-to-right" evidence="6">
        <dbReference type="Rhea" id="RHEA:78472"/>
    </physiologicalReaction>
</comment>
<evidence type="ECO:0000256" key="8">
    <source>
        <dbReference type="SAM" id="MobiDB-lite"/>
    </source>
</evidence>
<sequence>MGKRGPSRSLFASLPVDLRNTIRTNGRYLSMNGPDLDSFQIKQEMLAESSGSGSRLLRTQPESMSPEKDEGEDPTPVIQAGPSGSGSKGFPSAAVEVEVQVEAEASLAGDVDSSPPRAVKRRRTEGAWVVGAAPSLVRPVQKRRKGKELPVHNAYEGHPWDCTGLVERYVNRDHVPDDIKKYFGQRHLLFEEYDELPLLMDHTGWFSVTAQPVARHIAERCRCDVIVDAFCGVGGNAIEFAKTCERVIAIDNDLTRLKLARHNALQYGVADRIEFIHGSYIDWARSYAAQADKEAIDVVFLSPPWGGVNYLTVSADPLPFPPTPSAESPSAKQPTTHTFPLSAILPIPGDELFRISAAITPNIAYYLPRNVNMKEVAQLARRLDPPEMDDKGGMREKEWVEVEEEVVGEKVKAVTVYYGSLIADGS</sequence>
<name>A0AA38LXR2_9TREE</name>
<dbReference type="FunFam" id="3.40.50.150:FF:000432">
    <property type="entry name" value="Unplaced genomic scaffold supercont2.10, whole genome shotgun sequence"/>
    <property type="match status" value="1"/>
</dbReference>
<dbReference type="CDD" id="cd02440">
    <property type="entry name" value="AdoMet_MTases"/>
    <property type="match status" value="1"/>
</dbReference>
<keyword evidence="10" id="KW-1185">Reference proteome</keyword>
<feature type="region of interest" description="Disordered" evidence="8">
    <location>
        <begin position="46"/>
        <end position="92"/>
    </location>
</feature>
<dbReference type="RefSeq" id="XP_052948775.1">
    <property type="nucleotide sequence ID" value="XM_053091809.1"/>
</dbReference>
<dbReference type="Gene3D" id="3.40.50.150">
    <property type="entry name" value="Vaccinia Virus protein VP39"/>
    <property type="match status" value="1"/>
</dbReference>
<gene>
    <name evidence="9" type="ORF">MKK02DRAFT_42028</name>
</gene>
<dbReference type="SUPFAM" id="SSF53335">
    <property type="entry name" value="S-adenosyl-L-methionine-dependent methyltransferases"/>
    <property type="match status" value="1"/>
</dbReference>
<dbReference type="InterPro" id="IPR019012">
    <property type="entry name" value="RNA_cap_Gua-N2-MeTrfase"/>
</dbReference>
<evidence type="ECO:0000256" key="7">
    <source>
        <dbReference type="ARBA" id="ARBA00049790"/>
    </source>
</evidence>
<dbReference type="AlphaFoldDB" id="A0AA38LXR2"/>
<reference evidence="9" key="1">
    <citation type="journal article" date="2022" name="G3 (Bethesda)">
        <title>High quality genome of the basidiomycete yeast Dioszegia hungarica PDD-24b-2 isolated from cloud water.</title>
        <authorList>
            <person name="Jarrige D."/>
            <person name="Haridas S."/>
            <person name="Bleykasten-Grosshans C."/>
            <person name="Joly M."/>
            <person name="Nadalig T."/>
            <person name="Sancelme M."/>
            <person name="Vuilleumier S."/>
            <person name="Grigoriev I.V."/>
            <person name="Amato P."/>
            <person name="Bringel F."/>
        </authorList>
    </citation>
    <scope>NUCLEOTIDE SEQUENCE</scope>
    <source>
        <strain evidence="9">PDD-24b-2</strain>
    </source>
</reference>
<dbReference type="PANTHER" id="PTHR14741">
    <property type="entry name" value="S-ADENOSYLMETHIONINE-DEPENDENT METHYLTRANSFERASE RELATED"/>
    <property type="match status" value="1"/>
</dbReference>
<organism evidence="9 10">
    <name type="scientific">Dioszegia hungarica</name>
    <dbReference type="NCBI Taxonomy" id="4972"/>
    <lineage>
        <taxon>Eukaryota</taxon>
        <taxon>Fungi</taxon>
        <taxon>Dikarya</taxon>
        <taxon>Basidiomycota</taxon>
        <taxon>Agaricomycotina</taxon>
        <taxon>Tremellomycetes</taxon>
        <taxon>Tremellales</taxon>
        <taxon>Bulleribasidiaceae</taxon>
        <taxon>Dioszegia</taxon>
    </lineage>
</organism>
<evidence type="ECO:0000256" key="2">
    <source>
        <dbReference type="ARBA" id="ARBA00025783"/>
    </source>
</evidence>
<comment type="catalytic activity">
    <reaction evidence="5">
        <text>a 5'-end (N(2),N(7)-dimethyl 5'-triphosphoguanosine)-ribonucleoside in snRNA + S-adenosyl-L-methionine = a 5'-end (N(2),N(2),N(7)-trimethyl 5'-triphosphoguanosine)-ribonucleoside in snRNA + S-adenosyl-L-homocysteine + H(+)</text>
        <dbReference type="Rhea" id="RHEA:78479"/>
        <dbReference type="Rhea" id="RHEA-COMP:19087"/>
        <dbReference type="Rhea" id="RHEA-COMP:19089"/>
        <dbReference type="ChEBI" id="CHEBI:15378"/>
        <dbReference type="ChEBI" id="CHEBI:57856"/>
        <dbReference type="ChEBI" id="CHEBI:59789"/>
        <dbReference type="ChEBI" id="CHEBI:167623"/>
        <dbReference type="ChEBI" id="CHEBI:172880"/>
    </reaction>
    <physiologicalReaction direction="left-to-right" evidence="5">
        <dbReference type="Rhea" id="RHEA:78480"/>
    </physiologicalReaction>
</comment>
<evidence type="ECO:0000313" key="10">
    <source>
        <dbReference type="Proteomes" id="UP001164286"/>
    </source>
</evidence>
<comment type="catalytic activity">
    <reaction evidence="3">
        <text>a 5'-end (N(2),N(7)-dimethyl 5'-triphosphoguanosine)-ribonucleoside in snoRNA + S-adenosyl-L-methionine = a 5'-end (N(2),N(2),N(7)-trimethyl 5'-triphosphoguanosine)-ribonucleoside in snoRNA + S-adenosyl-L-homocysteine + H(+)</text>
        <dbReference type="Rhea" id="RHEA:78507"/>
        <dbReference type="Rhea" id="RHEA-COMP:19088"/>
        <dbReference type="Rhea" id="RHEA-COMP:19090"/>
        <dbReference type="ChEBI" id="CHEBI:15378"/>
        <dbReference type="ChEBI" id="CHEBI:57856"/>
        <dbReference type="ChEBI" id="CHEBI:59789"/>
        <dbReference type="ChEBI" id="CHEBI:167623"/>
        <dbReference type="ChEBI" id="CHEBI:172880"/>
    </reaction>
    <physiologicalReaction direction="left-to-right" evidence="3">
        <dbReference type="Rhea" id="RHEA:78508"/>
    </physiologicalReaction>
</comment>
<comment type="similarity">
    <text evidence="2">Belongs to the methyltransferase superfamily. Trimethylguanosine synthase family.</text>
</comment>
<evidence type="ECO:0000256" key="1">
    <source>
        <dbReference type="ARBA" id="ARBA00018517"/>
    </source>
</evidence>
<evidence type="ECO:0000256" key="4">
    <source>
        <dbReference type="ARBA" id="ARBA00048740"/>
    </source>
</evidence>
<dbReference type="GO" id="GO:0005634">
    <property type="term" value="C:nucleus"/>
    <property type="evidence" value="ECO:0007669"/>
    <property type="project" value="TreeGrafter"/>
</dbReference>
<comment type="caution">
    <text evidence="9">The sequence shown here is derived from an EMBL/GenBank/DDBJ whole genome shotgun (WGS) entry which is preliminary data.</text>
</comment>
<dbReference type="EMBL" id="JAKWFO010000002">
    <property type="protein sequence ID" value="KAI9638998.1"/>
    <property type="molecule type" value="Genomic_DNA"/>
</dbReference>
<dbReference type="PANTHER" id="PTHR14741:SF32">
    <property type="entry name" value="TRIMETHYLGUANOSINE SYNTHASE"/>
    <property type="match status" value="1"/>
</dbReference>
<dbReference type="GeneID" id="77731014"/>
<evidence type="ECO:0000256" key="3">
    <source>
        <dbReference type="ARBA" id="ARBA00047418"/>
    </source>
</evidence>
<evidence type="ECO:0000256" key="5">
    <source>
        <dbReference type="ARBA" id="ARBA00048763"/>
    </source>
</evidence>
<keyword evidence="9" id="KW-0808">Transferase</keyword>
<evidence type="ECO:0000256" key="6">
    <source>
        <dbReference type="ARBA" id="ARBA00049075"/>
    </source>
</evidence>
<keyword evidence="9" id="KW-0489">Methyltransferase</keyword>
<dbReference type="GO" id="GO:0071164">
    <property type="term" value="F:RNA cap trimethylguanosine synthase activity"/>
    <property type="evidence" value="ECO:0007669"/>
    <property type="project" value="TreeGrafter"/>
</dbReference>
<evidence type="ECO:0000313" key="9">
    <source>
        <dbReference type="EMBL" id="KAI9638998.1"/>
    </source>
</evidence>
<comment type="catalytic activity">
    <reaction evidence="4">
        <text>a 5'-end (N(7)-methyl 5'-triphosphoguanosine)-ribonucleoside in snoRNA + S-adenosyl-L-methionine = a 5'-end (N(2),N(7)-dimethyl 5'-triphosphoguanosine)-ribonucleoside in snoRNA + S-adenosyl-L-homocysteine + H(+)</text>
        <dbReference type="Rhea" id="RHEA:78475"/>
        <dbReference type="Rhea" id="RHEA-COMP:19086"/>
        <dbReference type="Rhea" id="RHEA-COMP:19088"/>
        <dbReference type="ChEBI" id="CHEBI:15378"/>
        <dbReference type="ChEBI" id="CHEBI:57856"/>
        <dbReference type="ChEBI" id="CHEBI:59789"/>
        <dbReference type="ChEBI" id="CHEBI:156461"/>
        <dbReference type="ChEBI" id="CHEBI:172880"/>
    </reaction>
    <physiologicalReaction direction="left-to-right" evidence="4">
        <dbReference type="Rhea" id="RHEA:78476"/>
    </physiologicalReaction>
</comment>
<dbReference type="Pfam" id="PF09445">
    <property type="entry name" value="Methyltransf_15"/>
    <property type="match status" value="1"/>
</dbReference>
<proteinExistence type="inferred from homology"/>
<dbReference type="InterPro" id="IPR029063">
    <property type="entry name" value="SAM-dependent_MTases_sf"/>
</dbReference>
<accession>A0AA38LXR2</accession>
<protein>
    <recommendedName>
        <fullName evidence="1">Trimethylguanosine synthase</fullName>
    </recommendedName>
    <alternativeName>
        <fullName evidence="7">Cap-specific guanine-N(2) methyltransferase</fullName>
    </alternativeName>
</protein>
<dbReference type="Proteomes" id="UP001164286">
    <property type="component" value="Unassembled WGS sequence"/>
</dbReference>